<sequence length="71" mass="7447">MAMPDPDCVLPRALMVLVGGLGDVSVPALGDQTPLVVAYTPILDAIAARSRPLSRPDWPLAPCRAGPGLWQ</sequence>
<evidence type="ECO:0000313" key="2">
    <source>
        <dbReference type="Proteomes" id="UP000485058"/>
    </source>
</evidence>
<name>A0A6A0AAE4_HAELA</name>
<keyword evidence="2" id="KW-1185">Reference proteome</keyword>
<proteinExistence type="predicted"/>
<dbReference type="EMBL" id="BLLF01004436">
    <property type="protein sequence ID" value="GFH29608.1"/>
    <property type="molecule type" value="Genomic_DNA"/>
</dbReference>
<dbReference type="AlphaFoldDB" id="A0A6A0AAE4"/>
<evidence type="ECO:0000313" key="1">
    <source>
        <dbReference type="EMBL" id="GFH29608.1"/>
    </source>
</evidence>
<reference evidence="1 2" key="1">
    <citation type="submission" date="2020-02" db="EMBL/GenBank/DDBJ databases">
        <title>Draft genome sequence of Haematococcus lacustris strain NIES-144.</title>
        <authorList>
            <person name="Morimoto D."/>
            <person name="Nakagawa S."/>
            <person name="Yoshida T."/>
            <person name="Sawayama S."/>
        </authorList>
    </citation>
    <scope>NUCLEOTIDE SEQUENCE [LARGE SCALE GENOMIC DNA]</scope>
    <source>
        <strain evidence="1 2">NIES-144</strain>
    </source>
</reference>
<organism evidence="1 2">
    <name type="scientific">Haematococcus lacustris</name>
    <name type="common">Green alga</name>
    <name type="synonym">Haematococcus pluvialis</name>
    <dbReference type="NCBI Taxonomy" id="44745"/>
    <lineage>
        <taxon>Eukaryota</taxon>
        <taxon>Viridiplantae</taxon>
        <taxon>Chlorophyta</taxon>
        <taxon>core chlorophytes</taxon>
        <taxon>Chlorophyceae</taxon>
        <taxon>CS clade</taxon>
        <taxon>Chlamydomonadales</taxon>
        <taxon>Haematococcaceae</taxon>
        <taxon>Haematococcus</taxon>
    </lineage>
</organism>
<gene>
    <name evidence="1" type="ORF">HaLaN_28297</name>
</gene>
<protein>
    <submittedName>
        <fullName evidence="1">Uncharacterized protein</fullName>
    </submittedName>
</protein>
<comment type="caution">
    <text evidence="1">The sequence shown here is derived from an EMBL/GenBank/DDBJ whole genome shotgun (WGS) entry which is preliminary data.</text>
</comment>
<dbReference type="Proteomes" id="UP000485058">
    <property type="component" value="Unassembled WGS sequence"/>
</dbReference>
<accession>A0A6A0AAE4</accession>